<gene>
    <name evidence="2" type="ORF">ACFOYY_30635</name>
</gene>
<comment type="caution">
    <text evidence="2">The sequence shown here is derived from an EMBL/GenBank/DDBJ whole genome shotgun (WGS) entry which is preliminary data.</text>
</comment>
<dbReference type="EMBL" id="JBHSBC010000035">
    <property type="protein sequence ID" value="MFC3984528.1"/>
    <property type="molecule type" value="Genomic_DNA"/>
</dbReference>
<evidence type="ECO:0000256" key="1">
    <source>
        <dbReference type="SAM" id="SignalP"/>
    </source>
</evidence>
<dbReference type="RefSeq" id="WP_386194423.1">
    <property type="nucleotide sequence ID" value="NZ_JBHSBC010000035.1"/>
</dbReference>
<dbReference type="Proteomes" id="UP001595698">
    <property type="component" value="Unassembled WGS sequence"/>
</dbReference>
<feature type="signal peptide" evidence="1">
    <location>
        <begin position="1"/>
        <end position="23"/>
    </location>
</feature>
<accession>A0ABV8FAR7</accession>
<sequence>MKIRRLPAALLATALGTAVLVGAGSASVGYQAGASAESRAFSAFAPLPPNCYWSSRYETSEACWAG</sequence>
<evidence type="ECO:0000313" key="3">
    <source>
        <dbReference type="Proteomes" id="UP001595698"/>
    </source>
</evidence>
<evidence type="ECO:0000313" key="2">
    <source>
        <dbReference type="EMBL" id="MFC3984528.1"/>
    </source>
</evidence>
<organism evidence="2 3">
    <name type="scientific">Streptosporangium jomthongense</name>
    <dbReference type="NCBI Taxonomy" id="1193683"/>
    <lineage>
        <taxon>Bacteria</taxon>
        <taxon>Bacillati</taxon>
        <taxon>Actinomycetota</taxon>
        <taxon>Actinomycetes</taxon>
        <taxon>Streptosporangiales</taxon>
        <taxon>Streptosporangiaceae</taxon>
        <taxon>Streptosporangium</taxon>
    </lineage>
</organism>
<protein>
    <submittedName>
        <fullName evidence="2">Uncharacterized protein</fullName>
    </submittedName>
</protein>
<reference evidence="3" key="1">
    <citation type="journal article" date="2019" name="Int. J. Syst. Evol. Microbiol.">
        <title>The Global Catalogue of Microorganisms (GCM) 10K type strain sequencing project: providing services to taxonomists for standard genome sequencing and annotation.</title>
        <authorList>
            <consortium name="The Broad Institute Genomics Platform"/>
            <consortium name="The Broad Institute Genome Sequencing Center for Infectious Disease"/>
            <person name="Wu L."/>
            <person name="Ma J."/>
        </authorList>
    </citation>
    <scope>NUCLEOTIDE SEQUENCE [LARGE SCALE GENOMIC DNA]</scope>
    <source>
        <strain evidence="3">TBRC 7912</strain>
    </source>
</reference>
<keyword evidence="1" id="KW-0732">Signal</keyword>
<name>A0ABV8FAR7_9ACTN</name>
<keyword evidence="3" id="KW-1185">Reference proteome</keyword>
<proteinExistence type="predicted"/>
<feature type="chain" id="PRO_5046123887" evidence="1">
    <location>
        <begin position="24"/>
        <end position="66"/>
    </location>
</feature>